<gene>
    <name evidence="2" type="ORF">RS83_01041</name>
</gene>
<dbReference type="SUPFAM" id="SSF55174">
    <property type="entry name" value="Alpha-L RNA-binding motif"/>
    <property type="match status" value="1"/>
</dbReference>
<keyword evidence="1" id="KW-0694">RNA-binding</keyword>
<proteinExistence type="predicted"/>
<organism evidence="2 3">
    <name type="scientific">Microbacterium oxydans</name>
    <dbReference type="NCBI Taxonomy" id="82380"/>
    <lineage>
        <taxon>Bacteria</taxon>
        <taxon>Bacillati</taxon>
        <taxon>Actinomycetota</taxon>
        <taxon>Actinomycetes</taxon>
        <taxon>Micrococcales</taxon>
        <taxon>Microbacteriaceae</taxon>
        <taxon>Microbacterium</taxon>
    </lineage>
</organism>
<dbReference type="RefSeq" id="WP_045278450.1">
    <property type="nucleotide sequence ID" value="NZ_JYIW01000020.1"/>
</dbReference>
<dbReference type="Gene3D" id="3.10.290.10">
    <property type="entry name" value="RNA-binding S4 domain"/>
    <property type="match status" value="1"/>
</dbReference>
<comment type="caution">
    <text evidence="2">The sequence shown here is derived from an EMBL/GenBank/DDBJ whole genome shotgun (WGS) entry which is preliminary data.</text>
</comment>
<dbReference type="OrthoDB" id="9811532at2"/>
<reference evidence="2 3" key="1">
    <citation type="submission" date="2015-02" db="EMBL/GenBank/DDBJ databases">
        <title>Draft genome sequences of ten Microbacterium spp. with emphasis on heavy metal contaminated environments.</title>
        <authorList>
            <person name="Corretto E."/>
        </authorList>
    </citation>
    <scope>NUCLEOTIDE SEQUENCE [LARGE SCALE GENOMIC DNA]</scope>
    <source>
        <strain evidence="2 3">BEL4b</strain>
    </source>
</reference>
<dbReference type="GO" id="GO:0003723">
    <property type="term" value="F:RNA binding"/>
    <property type="evidence" value="ECO:0007669"/>
    <property type="project" value="UniProtKB-KW"/>
</dbReference>
<dbReference type="PATRIC" id="fig|82380.11.peg.1072"/>
<dbReference type="InterPro" id="IPR036986">
    <property type="entry name" value="S4_RNA-bd_sf"/>
</dbReference>
<dbReference type="CDD" id="cd00165">
    <property type="entry name" value="S4"/>
    <property type="match status" value="1"/>
</dbReference>
<evidence type="ECO:0000313" key="3">
    <source>
        <dbReference type="Proteomes" id="UP000033640"/>
    </source>
</evidence>
<protein>
    <submittedName>
        <fullName evidence="2">Ribosome-associated protein</fullName>
    </submittedName>
</protein>
<name>A0A0F0LFJ2_9MICO</name>
<dbReference type="PROSITE" id="PS50889">
    <property type="entry name" value="S4"/>
    <property type="match status" value="1"/>
</dbReference>
<evidence type="ECO:0000256" key="1">
    <source>
        <dbReference type="PROSITE-ProRule" id="PRU00182"/>
    </source>
</evidence>
<accession>A0A0F0LFJ2</accession>
<evidence type="ECO:0000313" key="2">
    <source>
        <dbReference type="EMBL" id="KJL30291.1"/>
    </source>
</evidence>
<dbReference type="AlphaFoldDB" id="A0A0F0LFJ2"/>
<dbReference type="Pfam" id="PF13275">
    <property type="entry name" value="S4_2"/>
    <property type="match status" value="1"/>
</dbReference>
<dbReference type="EMBL" id="JYIW01000020">
    <property type="protein sequence ID" value="KJL30291.1"/>
    <property type="molecule type" value="Genomic_DNA"/>
</dbReference>
<sequence>MTNSDPIDDISIGGDMIRLGQFLKFSGLLDSGGDAKEVVIDGYVTVNDEVDRRRGRQLHDGDLVTFEGRTVRVRP</sequence>
<dbReference type="Proteomes" id="UP000033640">
    <property type="component" value="Unassembled WGS sequence"/>
</dbReference>